<dbReference type="InterPro" id="IPR008585">
    <property type="entry name" value="Gamma_PGA_hydro"/>
</dbReference>
<dbReference type="Proteomes" id="UP000031599">
    <property type="component" value="Unassembled WGS sequence"/>
</dbReference>
<gene>
    <name evidence="1" type="ORF">DB30_03220</name>
</gene>
<dbReference type="AlphaFoldDB" id="A0A0C1ZJ20"/>
<protein>
    <submittedName>
        <fullName evidence="1">Uncharacterized protein</fullName>
    </submittedName>
</protein>
<accession>A0A0C1ZJ20</accession>
<dbReference type="Gene3D" id="3.40.630.100">
    <property type="entry name" value="Poly-gamma-glutamate hydrolase, zinc-binding motif"/>
    <property type="match status" value="1"/>
</dbReference>
<reference evidence="1 2" key="1">
    <citation type="submission" date="2014-12" db="EMBL/GenBank/DDBJ databases">
        <title>Genome assembly of Enhygromyxa salina DSM 15201.</title>
        <authorList>
            <person name="Sharma G."/>
            <person name="Subramanian S."/>
        </authorList>
    </citation>
    <scope>NUCLEOTIDE SEQUENCE [LARGE SCALE GENOMIC DNA]</scope>
    <source>
        <strain evidence="1 2">DSM 15201</strain>
    </source>
</reference>
<dbReference type="InterPro" id="IPR038128">
    <property type="entry name" value="Gamma_PGA_hydro_sf"/>
</dbReference>
<sequence length="199" mass="21432">MLPKVNSKWLCSVSADIAQDHDLPVGDQVRVRNTATGQIALYTIGAIDELDGDGTIRMTSSGRKRLGSTASFCGEFVEELIHASDSNTLILAPHGGRIERGSDTLAENIRAAWPGQTPPSSWICRGWANSSFSAGAYDPWHVSSTDINRRSFPGLDAISDLEFERVVSVHGHGGPGGACGFSRKLNRKCNFIAFTVRSV</sequence>
<proteinExistence type="predicted"/>
<organism evidence="1 2">
    <name type="scientific">Enhygromyxa salina</name>
    <dbReference type="NCBI Taxonomy" id="215803"/>
    <lineage>
        <taxon>Bacteria</taxon>
        <taxon>Pseudomonadati</taxon>
        <taxon>Myxococcota</taxon>
        <taxon>Polyangia</taxon>
        <taxon>Nannocystales</taxon>
        <taxon>Nannocystaceae</taxon>
        <taxon>Enhygromyxa</taxon>
    </lineage>
</organism>
<evidence type="ECO:0000313" key="1">
    <source>
        <dbReference type="EMBL" id="KIG17519.1"/>
    </source>
</evidence>
<comment type="caution">
    <text evidence="1">The sequence shown here is derived from an EMBL/GenBank/DDBJ whole genome shotgun (WGS) entry which is preliminary data.</text>
</comment>
<dbReference type="EMBL" id="JMCC02000023">
    <property type="protein sequence ID" value="KIG17519.1"/>
    <property type="molecule type" value="Genomic_DNA"/>
</dbReference>
<name>A0A0C1ZJ20_9BACT</name>
<dbReference type="Pfam" id="PF05908">
    <property type="entry name" value="Gamma_PGA_hydro"/>
    <property type="match status" value="1"/>
</dbReference>
<evidence type="ECO:0000313" key="2">
    <source>
        <dbReference type="Proteomes" id="UP000031599"/>
    </source>
</evidence>